<evidence type="ECO:0000256" key="3">
    <source>
        <dbReference type="ARBA" id="ARBA00023082"/>
    </source>
</evidence>
<feature type="domain" description="RNA polymerase sigma-70 region 2" evidence="6">
    <location>
        <begin position="23"/>
        <end position="89"/>
    </location>
</feature>
<dbReference type="InterPro" id="IPR014284">
    <property type="entry name" value="RNA_pol_sigma-70_dom"/>
</dbReference>
<dbReference type="PANTHER" id="PTHR43133:SF57">
    <property type="entry name" value="RNA POLYMERASE SIGMA-70 FACTOR"/>
    <property type="match status" value="1"/>
</dbReference>
<name>A0A0G0UDZ3_9BACT</name>
<protein>
    <recommendedName>
        <fullName evidence="10">RNA polymerase, sigma-24 subunit, ECF subfamily</fullName>
    </recommendedName>
</protein>
<dbReference type="InterPro" id="IPR007630">
    <property type="entry name" value="RNA_pol_sigma70_r4"/>
</dbReference>
<dbReference type="SUPFAM" id="SSF88659">
    <property type="entry name" value="Sigma3 and sigma4 domains of RNA polymerase sigma factors"/>
    <property type="match status" value="1"/>
</dbReference>
<evidence type="ECO:0000256" key="1">
    <source>
        <dbReference type="ARBA" id="ARBA00010641"/>
    </source>
</evidence>
<organism evidence="8 9">
    <name type="scientific">Candidatus Uhrbacteria bacterium GW2011_GWC2_41_11</name>
    <dbReference type="NCBI Taxonomy" id="1618985"/>
    <lineage>
        <taxon>Bacteria</taxon>
        <taxon>Candidatus Uhriibacteriota</taxon>
    </lineage>
</organism>
<sequence>MEHKEESEVVAHAQYDPEAFGRLYDIYYQPIFGFLLRRTGNVETAKDLTSETFFHALKNIRRYKPRPGKPFVCWLFAIAVAQMGNYYRYRVQIFPLLLESSPEIAAEESYRPDVAYQQTEDQEEENQQMQKLRYHITKLNQKQQNILGLRYFSKLSLAEIAQTMNMKESTVKSHIHRAVKKLYVLMTEIESLDEEKKHPTSHFYAIPTSSKS</sequence>
<evidence type="ECO:0008006" key="10">
    <source>
        <dbReference type="Google" id="ProtNLM"/>
    </source>
</evidence>
<dbReference type="GO" id="GO:0016987">
    <property type="term" value="F:sigma factor activity"/>
    <property type="evidence" value="ECO:0007669"/>
    <property type="project" value="UniProtKB-KW"/>
</dbReference>
<dbReference type="Pfam" id="PF04542">
    <property type="entry name" value="Sigma70_r2"/>
    <property type="match status" value="1"/>
</dbReference>
<dbReference type="CDD" id="cd06171">
    <property type="entry name" value="Sigma70_r4"/>
    <property type="match status" value="1"/>
</dbReference>
<gene>
    <name evidence="8" type="ORF">UU35_C0005G0023</name>
</gene>
<dbReference type="AlphaFoldDB" id="A0A0G0UDZ3"/>
<dbReference type="Proteomes" id="UP000034616">
    <property type="component" value="Unassembled WGS sequence"/>
</dbReference>
<dbReference type="InterPro" id="IPR013324">
    <property type="entry name" value="RNA_pol_sigma_r3/r4-like"/>
</dbReference>
<evidence type="ECO:0000259" key="6">
    <source>
        <dbReference type="Pfam" id="PF04542"/>
    </source>
</evidence>
<dbReference type="Pfam" id="PF04545">
    <property type="entry name" value="Sigma70_r4"/>
    <property type="match status" value="1"/>
</dbReference>
<dbReference type="InterPro" id="IPR039425">
    <property type="entry name" value="RNA_pol_sigma-70-like"/>
</dbReference>
<evidence type="ECO:0000313" key="8">
    <source>
        <dbReference type="EMBL" id="KKR87149.1"/>
    </source>
</evidence>
<dbReference type="Gene3D" id="1.10.1740.10">
    <property type="match status" value="1"/>
</dbReference>
<accession>A0A0G0UDZ3</accession>
<dbReference type="NCBIfam" id="TIGR02937">
    <property type="entry name" value="sigma70-ECF"/>
    <property type="match status" value="1"/>
</dbReference>
<dbReference type="InterPro" id="IPR036388">
    <property type="entry name" value="WH-like_DNA-bd_sf"/>
</dbReference>
<evidence type="ECO:0000259" key="7">
    <source>
        <dbReference type="Pfam" id="PF04545"/>
    </source>
</evidence>
<dbReference type="InterPro" id="IPR007627">
    <property type="entry name" value="RNA_pol_sigma70_r2"/>
</dbReference>
<dbReference type="PANTHER" id="PTHR43133">
    <property type="entry name" value="RNA POLYMERASE ECF-TYPE SIGMA FACTO"/>
    <property type="match status" value="1"/>
</dbReference>
<dbReference type="Gene3D" id="1.10.10.10">
    <property type="entry name" value="Winged helix-like DNA-binding domain superfamily/Winged helix DNA-binding domain"/>
    <property type="match status" value="1"/>
</dbReference>
<dbReference type="GO" id="GO:0006352">
    <property type="term" value="P:DNA-templated transcription initiation"/>
    <property type="evidence" value="ECO:0007669"/>
    <property type="project" value="InterPro"/>
</dbReference>
<keyword evidence="5" id="KW-0804">Transcription</keyword>
<keyword evidence="4" id="KW-0238">DNA-binding</keyword>
<reference evidence="8 9" key="1">
    <citation type="journal article" date="2015" name="Nature">
        <title>rRNA introns, odd ribosomes, and small enigmatic genomes across a large radiation of phyla.</title>
        <authorList>
            <person name="Brown C.T."/>
            <person name="Hug L.A."/>
            <person name="Thomas B.C."/>
            <person name="Sharon I."/>
            <person name="Castelle C.J."/>
            <person name="Singh A."/>
            <person name="Wilkins M.J."/>
            <person name="Williams K.H."/>
            <person name="Banfield J.F."/>
        </authorList>
    </citation>
    <scope>NUCLEOTIDE SEQUENCE [LARGE SCALE GENOMIC DNA]</scope>
</reference>
<comment type="similarity">
    <text evidence="1">Belongs to the sigma-70 factor family. ECF subfamily.</text>
</comment>
<dbReference type="SUPFAM" id="SSF88946">
    <property type="entry name" value="Sigma2 domain of RNA polymerase sigma factors"/>
    <property type="match status" value="1"/>
</dbReference>
<dbReference type="GO" id="GO:0003677">
    <property type="term" value="F:DNA binding"/>
    <property type="evidence" value="ECO:0007669"/>
    <property type="project" value="InterPro"/>
</dbReference>
<evidence type="ECO:0000313" key="9">
    <source>
        <dbReference type="Proteomes" id="UP000034616"/>
    </source>
</evidence>
<feature type="domain" description="RNA polymerase sigma-70 region 4" evidence="7">
    <location>
        <begin position="138"/>
        <end position="182"/>
    </location>
</feature>
<evidence type="ECO:0000256" key="5">
    <source>
        <dbReference type="ARBA" id="ARBA00023163"/>
    </source>
</evidence>
<comment type="caution">
    <text evidence="8">The sequence shown here is derived from an EMBL/GenBank/DDBJ whole genome shotgun (WGS) entry which is preliminary data.</text>
</comment>
<dbReference type="EMBL" id="LCAH01000005">
    <property type="protein sequence ID" value="KKR87149.1"/>
    <property type="molecule type" value="Genomic_DNA"/>
</dbReference>
<proteinExistence type="inferred from homology"/>
<evidence type="ECO:0000256" key="4">
    <source>
        <dbReference type="ARBA" id="ARBA00023125"/>
    </source>
</evidence>
<keyword evidence="2" id="KW-0805">Transcription regulation</keyword>
<keyword evidence="3" id="KW-0731">Sigma factor</keyword>
<dbReference type="InterPro" id="IPR013325">
    <property type="entry name" value="RNA_pol_sigma_r2"/>
</dbReference>
<evidence type="ECO:0000256" key="2">
    <source>
        <dbReference type="ARBA" id="ARBA00023015"/>
    </source>
</evidence>